<dbReference type="InterPro" id="IPR052895">
    <property type="entry name" value="HetReg/Transcr_Mod"/>
</dbReference>
<dbReference type="PANTHER" id="PTHR24148:SF73">
    <property type="entry name" value="HET DOMAIN PROTEIN (AFU_ORTHOLOGUE AFUA_8G01020)"/>
    <property type="match status" value="1"/>
</dbReference>
<dbReference type="Pfam" id="PF06985">
    <property type="entry name" value="HET"/>
    <property type="match status" value="1"/>
</dbReference>
<proteinExistence type="predicted"/>
<evidence type="ECO:0000313" key="3">
    <source>
        <dbReference type="Proteomes" id="UP001465668"/>
    </source>
</evidence>
<evidence type="ECO:0000259" key="1">
    <source>
        <dbReference type="Pfam" id="PF06985"/>
    </source>
</evidence>
<keyword evidence="3" id="KW-1185">Reference proteome</keyword>
<dbReference type="EMBL" id="JARVKM010000018">
    <property type="protein sequence ID" value="KAK9778082.1"/>
    <property type="molecule type" value="Genomic_DNA"/>
</dbReference>
<dbReference type="Proteomes" id="UP001465668">
    <property type="component" value="Unassembled WGS sequence"/>
</dbReference>
<feature type="domain" description="Heterokaryon incompatibility" evidence="1">
    <location>
        <begin position="66"/>
        <end position="249"/>
    </location>
</feature>
<dbReference type="Pfam" id="PF26639">
    <property type="entry name" value="Het-6_barrel"/>
    <property type="match status" value="1"/>
</dbReference>
<dbReference type="InterPro" id="IPR010730">
    <property type="entry name" value="HET"/>
</dbReference>
<name>A0ABR2XWD7_9PEZI</name>
<evidence type="ECO:0000313" key="2">
    <source>
        <dbReference type="EMBL" id="KAK9778082.1"/>
    </source>
</evidence>
<gene>
    <name evidence="2" type="ORF">SCAR479_05408</name>
</gene>
<reference evidence="2 3" key="1">
    <citation type="submission" date="2024-02" db="EMBL/GenBank/DDBJ databases">
        <title>First draft genome assembly of two strains of Seiridium cardinale.</title>
        <authorList>
            <person name="Emiliani G."/>
            <person name="Scali E."/>
        </authorList>
    </citation>
    <scope>NUCLEOTIDE SEQUENCE [LARGE SCALE GENOMIC DNA]</scope>
    <source>
        <strain evidence="2 3">BM-138-000479</strain>
    </source>
</reference>
<accession>A0ABR2XWD7</accession>
<organism evidence="2 3">
    <name type="scientific">Seiridium cardinale</name>
    <dbReference type="NCBI Taxonomy" id="138064"/>
    <lineage>
        <taxon>Eukaryota</taxon>
        <taxon>Fungi</taxon>
        <taxon>Dikarya</taxon>
        <taxon>Ascomycota</taxon>
        <taxon>Pezizomycotina</taxon>
        <taxon>Sordariomycetes</taxon>
        <taxon>Xylariomycetidae</taxon>
        <taxon>Amphisphaeriales</taxon>
        <taxon>Sporocadaceae</taxon>
        <taxon>Seiridium</taxon>
    </lineage>
</organism>
<sequence>MRMALAQFPSIFGAKSYKYQSLISEPRVFRLIKLLPPLKSFLPVFSDTLRVEIIEADLDSPSLPEYETISYTWGVPAGAQPNRRVIVETAEGHQVMWIHRPLEEALRSVSINRVTAYPLFVDQICIDQCNVREKEVLVPLMGEIYTRCRRVIVWLGASTKLSDQFFDTTKELNERGVMSRLIGPNRSHYMEVYDAVMDPGPTKELTGVKRDDRDDLVALINTFKDSFSPASMVDILERPWFNRLWTIQEICLAPDVMFLCGPKTLCFECFRSGCAFFPLYNGNWMSNINRVVSQAEIIQIDLVFELLQSFNRMFRERKAIHQLGQRQTYYDVMLKYNVNDQGKKIGCTKAEDRLFAVLGLANRDEIYDRIAVRYDICEGDTRHSESVFVDFASLAVRENLDLLSFSQFPKSRPKLPSWVPDWSIDLKLPHGYLSLTQPVHAAGGGMPKDLPEVDKVSGQLSASGLIIGRVSYVGKCIISQQMDLPVLEQLDYPSFKRFHEEADQMLLKAGSIAGCPSPWGSDTQLRRRAVVGLSDFGLTTKYMADRYGHTPETAYGKLETFYEQALIWGQHLIDTQATVRSYSLSNIIRTIDIAPYYWIPASETDVIHLCATNPLVAGKIWLTGLLDFAVDMVAVCVASARVTWTAKWVQYTRRIRGLKFPNQHDSRPDRHEALRKVGLDPEIVLGREMADYRDFVFRNIGHRLYMTENGYVGVGPGTMQAGDWSVILYGATVPHVLRPQSTPDREVKDTLWTYLGEAYCDGVMEGQLLQSKREPVVFQIR</sequence>
<protein>
    <submittedName>
        <fullName evidence="2">Heterokaryon incompatibility protein-domain-containing protein</fullName>
    </submittedName>
</protein>
<comment type="caution">
    <text evidence="2">The sequence shown here is derived from an EMBL/GenBank/DDBJ whole genome shotgun (WGS) entry which is preliminary data.</text>
</comment>
<dbReference type="PANTHER" id="PTHR24148">
    <property type="entry name" value="ANKYRIN REPEAT DOMAIN-CONTAINING PROTEIN 39 HOMOLOG-RELATED"/>
    <property type="match status" value="1"/>
</dbReference>